<dbReference type="Gene3D" id="2.60.120.330">
    <property type="entry name" value="B-lactam Antibiotic, Isopenicillin N Synthase, Chain"/>
    <property type="match status" value="1"/>
</dbReference>
<dbReference type="GO" id="GO:0002238">
    <property type="term" value="P:response to molecule of fungal origin"/>
    <property type="evidence" value="ECO:0007669"/>
    <property type="project" value="UniProtKB-ARBA"/>
</dbReference>
<reference evidence="5" key="1">
    <citation type="journal article" date="2025" name="Foods">
        <title>Unveiling the Microbial Signatures of Arabica Coffee Cherries: Insights into Ripeness Specific Diversity, Functional Traits, and Implications for Quality and Safety.</title>
        <authorList>
            <consortium name="RefSeq"/>
            <person name="Tenea G.N."/>
            <person name="Cifuentes V."/>
            <person name="Reyes P."/>
            <person name="Cevallos-Vallejos M."/>
        </authorList>
    </citation>
    <scope>NUCLEOTIDE SEQUENCE [LARGE SCALE GENOMIC DNA]</scope>
</reference>
<dbReference type="InterPro" id="IPR005123">
    <property type="entry name" value="Oxoglu/Fe-dep_dioxygenase_dom"/>
</dbReference>
<dbReference type="InterPro" id="IPR027443">
    <property type="entry name" value="IPNS-like_sf"/>
</dbReference>
<proteinExistence type="inferred from homology"/>
<evidence type="ECO:0000313" key="6">
    <source>
        <dbReference type="RefSeq" id="XP_027066900.1"/>
    </source>
</evidence>
<dbReference type="GO" id="GO:0009805">
    <property type="term" value="P:coumarin biosynthetic process"/>
    <property type="evidence" value="ECO:0007669"/>
    <property type="project" value="UniProtKB-ARBA"/>
</dbReference>
<gene>
    <name evidence="6" type="primary">LOC113692638</name>
</gene>
<dbReference type="SUPFAM" id="SSF51197">
    <property type="entry name" value="Clavaminate synthase-like"/>
    <property type="match status" value="1"/>
</dbReference>
<dbReference type="InterPro" id="IPR044861">
    <property type="entry name" value="IPNS-like_FE2OG_OXY"/>
</dbReference>
<dbReference type="PROSITE" id="PS51471">
    <property type="entry name" value="FE2OG_OXY"/>
    <property type="match status" value="1"/>
</dbReference>
<dbReference type="GO" id="GO:0046872">
    <property type="term" value="F:metal ion binding"/>
    <property type="evidence" value="ECO:0007669"/>
    <property type="project" value="UniProtKB-KW"/>
</dbReference>
<sequence>MHQKTRGVQIQPVPLEMASKVISLQTIDMSPYLREGDEKGRKKVVEEIWKASTECGFFQAVNHGIPVELLKKTRRMYREFFDRPDEEKRKCVPQVYERPSPGYFKSQQFGTKEGHEDFLTVAPGRLNVYPKDFPEFKQVLEEIFPYLVKLASAIEEIINSASGLPPNFLKEYNDDRNRDFLLGLHYPAAENLSNIGRYPHEDVNLITFVYQDHVGGLQVLNNGQWIPVIPDDEKLVVNIGDILQVLSNNRLKSATHRVYRTEGTERDSFAFFYSLKPDKWVEPLPQFTTEVGEPPKYRGFLYDDYMQLRQRDYTDNQPDKYEDIARITYYAINT</sequence>
<evidence type="ECO:0000256" key="1">
    <source>
        <dbReference type="ARBA" id="ARBA00022723"/>
    </source>
</evidence>
<dbReference type="InterPro" id="IPR026992">
    <property type="entry name" value="DIOX_N"/>
</dbReference>
<reference evidence="6" key="2">
    <citation type="submission" date="2025-08" db="UniProtKB">
        <authorList>
            <consortium name="RefSeq"/>
        </authorList>
    </citation>
    <scope>IDENTIFICATION</scope>
    <source>
        <tissue evidence="6">Leaves</tissue>
    </source>
</reference>
<dbReference type="Pfam" id="PF14226">
    <property type="entry name" value="DIOX_N"/>
    <property type="match status" value="1"/>
</dbReference>
<dbReference type="GeneID" id="113692638"/>
<organism evidence="5 6">
    <name type="scientific">Coffea arabica</name>
    <name type="common">Arabian coffee</name>
    <dbReference type="NCBI Taxonomy" id="13443"/>
    <lineage>
        <taxon>Eukaryota</taxon>
        <taxon>Viridiplantae</taxon>
        <taxon>Streptophyta</taxon>
        <taxon>Embryophyta</taxon>
        <taxon>Tracheophyta</taxon>
        <taxon>Spermatophyta</taxon>
        <taxon>Magnoliopsida</taxon>
        <taxon>eudicotyledons</taxon>
        <taxon>Gunneridae</taxon>
        <taxon>Pentapetalae</taxon>
        <taxon>asterids</taxon>
        <taxon>lamiids</taxon>
        <taxon>Gentianales</taxon>
        <taxon>Rubiaceae</taxon>
        <taxon>Ixoroideae</taxon>
        <taxon>Gardenieae complex</taxon>
        <taxon>Bertiereae - Coffeeae clade</taxon>
        <taxon>Coffeeae</taxon>
        <taxon>Coffea</taxon>
    </lineage>
</organism>
<dbReference type="GO" id="GO:0016706">
    <property type="term" value="F:2-oxoglutarate-dependent dioxygenase activity"/>
    <property type="evidence" value="ECO:0007669"/>
    <property type="project" value="UniProtKB-ARBA"/>
</dbReference>
<evidence type="ECO:0000256" key="3">
    <source>
        <dbReference type="RuleBase" id="RU003682"/>
    </source>
</evidence>
<keyword evidence="1 3" id="KW-0479">Metal-binding</keyword>
<evidence type="ECO:0000313" key="5">
    <source>
        <dbReference type="Proteomes" id="UP001652660"/>
    </source>
</evidence>
<evidence type="ECO:0000256" key="2">
    <source>
        <dbReference type="ARBA" id="ARBA00023004"/>
    </source>
</evidence>
<dbReference type="Proteomes" id="UP001652660">
    <property type="component" value="Chromosome 6c"/>
</dbReference>
<dbReference type="AlphaFoldDB" id="A0A6P6SLZ3"/>
<evidence type="ECO:0000259" key="4">
    <source>
        <dbReference type="PROSITE" id="PS51471"/>
    </source>
</evidence>
<comment type="similarity">
    <text evidence="3">Belongs to the iron/ascorbate-dependent oxidoreductase family.</text>
</comment>
<name>A0A6P6SLZ3_COFAR</name>
<keyword evidence="5" id="KW-1185">Reference proteome</keyword>
<keyword evidence="3" id="KW-0560">Oxidoreductase</keyword>
<dbReference type="InterPro" id="IPR050231">
    <property type="entry name" value="Iron_ascorbate_oxido_reductase"/>
</dbReference>
<protein>
    <submittedName>
        <fullName evidence="6">Flavonol synthase/flavanone 3-hydroxylase-like</fullName>
    </submittedName>
</protein>
<keyword evidence="2 3" id="KW-0408">Iron</keyword>
<dbReference type="RefSeq" id="XP_027066900.1">
    <property type="nucleotide sequence ID" value="XM_027211099.2"/>
</dbReference>
<feature type="domain" description="Fe2OG dioxygenase" evidence="4">
    <location>
        <begin position="177"/>
        <end position="275"/>
    </location>
</feature>
<dbReference type="PANTHER" id="PTHR47990">
    <property type="entry name" value="2-OXOGLUTARATE (2OG) AND FE(II)-DEPENDENT OXYGENASE SUPERFAMILY PROTEIN-RELATED"/>
    <property type="match status" value="1"/>
</dbReference>
<accession>A0A6P6SLZ3</accession>
<dbReference type="Pfam" id="PF03171">
    <property type="entry name" value="2OG-FeII_Oxy"/>
    <property type="match status" value="1"/>
</dbReference>
<dbReference type="OrthoDB" id="288590at2759"/>